<feature type="domain" description="MI" evidence="7">
    <location>
        <begin position="292"/>
        <end position="412"/>
    </location>
</feature>
<feature type="compositionally biased region" description="Basic and acidic residues" evidence="6">
    <location>
        <begin position="16"/>
        <end position="32"/>
    </location>
</feature>
<dbReference type="PANTHER" id="PTHR12626">
    <property type="entry name" value="PROGRAMMED CELL DEATH 4"/>
    <property type="match status" value="1"/>
</dbReference>
<evidence type="ECO:0000256" key="5">
    <source>
        <dbReference type="ARBA" id="ARBA00023242"/>
    </source>
</evidence>
<keyword evidence="4" id="KW-0677">Repeat</keyword>
<dbReference type="EMBL" id="JBBJCI010000285">
    <property type="protein sequence ID" value="KAK7236235.1"/>
    <property type="molecule type" value="Genomic_DNA"/>
</dbReference>
<evidence type="ECO:0000256" key="4">
    <source>
        <dbReference type="ARBA" id="ARBA00022737"/>
    </source>
</evidence>
<gene>
    <name evidence="8" type="primary">PDCD4</name>
    <name evidence="8" type="ORF">SO694_00061016</name>
</gene>
<keyword evidence="5" id="KW-0539">Nucleus</keyword>
<comment type="caution">
    <text evidence="8">The sequence shown here is derived from an EMBL/GenBank/DDBJ whole genome shotgun (WGS) entry which is preliminary data.</text>
</comment>
<evidence type="ECO:0000256" key="1">
    <source>
        <dbReference type="ARBA" id="ARBA00004496"/>
    </source>
</evidence>
<dbReference type="SUPFAM" id="SSF48371">
    <property type="entry name" value="ARM repeat"/>
    <property type="match status" value="2"/>
</dbReference>
<comment type="subcellular location">
    <subcellularLocation>
        <location evidence="1">Cytoplasm</location>
    </subcellularLocation>
</comment>
<evidence type="ECO:0000256" key="3">
    <source>
        <dbReference type="ARBA" id="ARBA00022490"/>
    </source>
</evidence>
<sequence>MVAAAVVMPPAPPKGDLTEGAKKAKPAEERVGGRGGAAGGSTVRVGQRTNSKKAPTGSGGHKFEWKDKTNDGTTSYIPCALDDGDPMYNSGPEEDENYVLVSEGDGTTGAPRAPQYCPEHATTLIGPKYTLAEFKRRVVEALDELFASGDVDECVTSLVELSCPEFGFEVVKRGVSKAVDRRARECELVSRLLSAACPALLQPRDVAKGFERLFEAMDDLVLDAPRAPLVVGDFLVRCVVDEALPPAYLGDRVFVALGGDIVARARRLLSREHALSKFERIWGPGDGRESSELKKVVDMLLHEYLATKELPEAKRCVRELSAPRFGHEVVKRAVTLALPRSADDRTAISALLKALVVDPDQILSTTQAKLGFGRLAEALPDLTCDVPNAKALLDEFLAQAKADKVVVDDDGN</sequence>
<name>A0ABR1FR72_AURAN</name>
<feature type="region of interest" description="Disordered" evidence="6">
    <location>
        <begin position="1"/>
        <end position="67"/>
    </location>
</feature>
<dbReference type="SMART" id="SM00544">
    <property type="entry name" value="MA3"/>
    <property type="match status" value="2"/>
</dbReference>
<organism evidence="8 9">
    <name type="scientific">Aureococcus anophagefferens</name>
    <name type="common">Harmful bloom alga</name>
    <dbReference type="NCBI Taxonomy" id="44056"/>
    <lineage>
        <taxon>Eukaryota</taxon>
        <taxon>Sar</taxon>
        <taxon>Stramenopiles</taxon>
        <taxon>Ochrophyta</taxon>
        <taxon>Pelagophyceae</taxon>
        <taxon>Pelagomonadales</taxon>
        <taxon>Pelagomonadaceae</taxon>
        <taxon>Aureococcus</taxon>
    </lineage>
</organism>
<evidence type="ECO:0000256" key="2">
    <source>
        <dbReference type="ARBA" id="ARBA00005497"/>
    </source>
</evidence>
<keyword evidence="3" id="KW-0963">Cytoplasm</keyword>
<accession>A0ABR1FR72</accession>
<dbReference type="Pfam" id="PF02847">
    <property type="entry name" value="MA3"/>
    <property type="match status" value="2"/>
</dbReference>
<comment type="similarity">
    <text evidence="2">Belongs to the PDCD4 family.</text>
</comment>
<dbReference type="Gene3D" id="1.25.40.180">
    <property type="match status" value="2"/>
</dbReference>
<evidence type="ECO:0000259" key="7">
    <source>
        <dbReference type="PROSITE" id="PS51366"/>
    </source>
</evidence>
<dbReference type="Proteomes" id="UP001363151">
    <property type="component" value="Unassembled WGS sequence"/>
</dbReference>
<dbReference type="PANTHER" id="PTHR12626:SF0">
    <property type="entry name" value="PROGRAMMED CELL DEATH PROTEIN 4"/>
    <property type="match status" value="1"/>
</dbReference>
<dbReference type="PROSITE" id="PS51366">
    <property type="entry name" value="MI"/>
    <property type="match status" value="2"/>
</dbReference>
<keyword evidence="9" id="KW-1185">Reference proteome</keyword>
<evidence type="ECO:0000313" key="9">
    <source>
        <dbReference type="Proteomes" id="UP001363151"/>
    </source>
</evidence>
<dbReference type="InterPro" id="IPR039778">
    <property type="entry name" value="PDCD4"/>
</dbReference>
<evidence type="ECO:0000313" key="8">
    <source>
        <dbReference type="EMBL" id="KAK7236235.1"/>
    </source>
</evidence>
<proteinExistence type="inferred from homology"/>
<protein>
    <submittedName>
        <fullName evidence="8">Programmed cell death protein</fullName>
    </submittedName>
</protein>
<evidence type="ECO:0000256" key="6">
    <source>
        <dbReference type="SAM" id="MobiDB-lite"/>
    </source>
</evidence>
<feature type="domain" description="MI" evidence="7">
    <location>
        <begin position="133"/>
        <end position="254"/>
    </location>
</feature>
<dbReference type="InterPro" id="IPR016024">
    <property type="entry name" value="ARM-type_fold"/>
</dbReference>
<dbReference type="InterPro" id="IPR003891">
    <property type="entry name" value="Initiation_fac_eIF4g_MI"/>
</dbReference>
<reference evidence="8 9" key="1">
    <citation type="submission" date="2024-03" db="EMBL/GenBank/DDBJ databases">
        <title>Aureococcus anophagefferens CCMP1851 and Kratosvirus quantuckense: Draft genome of a second virus-susceptible host strain in the model system.</title>
        <authorList>
            <person name="Chase E."/>
            <person name="Truchon A.R."/>
            <person name="Schepens W."/>
            <person name="Wilhelm S.W."/>
        </authorList>
    </citation>
    <scope>NUCLEOTIDE SEQUENCE [LARGE SCALE GENOMIC DNA]</scope>
    <source>
        <strain evidence="8 9">CCMP1851</strain>
    </source>
</reference>